<dbReference type="InterPro" id="IPR018650">
    <property type="entry name" value="STSV1_Orf64"/>
</dbReference>
<accession>A0ABX0DC76</accession>
<dbReference type="Proteomes" id="UP000479226">
    <property type="component" value="Unassembled WGS sequence"/>
</dbReference>
<name>A0ABX0DC76_9MICC</name>
<evidence type="ECO:0000313" key="2">
    <source>
        <dbReference type="EMBL" id="NGN83331.1"/>
    </source>
</evidence>
<proteinExistence type="predicted"/>
<gene>
    <name evidence="2" type="ORF">G6N77_07635</name>
</gene>
<dbReference type="Pfam" id="PF09852">
    <property type="entry name" value="DUF2079"/>
    <property type="match status" value="1"/>
</dbReference>
<feature type="transmembrane region" description="Helical" evidence="1">
    <location>
        <begin position="303"/>
        <end position="320"/>
    </location>
</feature>
<feature type="transmembrane region" description="Helical" evidence="1">
    <location>
        <begin position="81"/>
        <end position="99"/>
    </location>
</feature>
<keyword evidence="3" id="KW-1185">Reference proteome</keyword>
<evidence type="ECO:0000313" key="3">
    <source>
        <dbReference type="Proteomes" id="UP000479226"/>
    </source>
</evidence>
<feature type="transmembrane region" description="Helical" evidence="1">
    <location>
        <begin position="332"/>
        <end position="352"/>
    </location>
</feature>
<dbReference type="RefSeq" id="WP_165181440.1">
    <property type="nucleotide sequence ID" value="NZ_JAAKZI010000010.1"/>
</dbReference>
<comment type="caution">
    <text evidence="2">The sequence shown here is derived from an EMBL/GenBank/DDBJ whole genome shotgun (WGS) entry which is preliminary data.</text>
</comment>
<feature type="transmembrane region" description="Helical" evidence="1">
    <location>
        <begin position="130"/>
        <end position="148"/>
    </location>
</feature>
<dbReference type="EMBL" id="JAAKZI010000010">
    <property type="protein sequence ID" value="NGN83331.1"/>
    <property type="molecule type" value="Genomic_DNA"/>
</dbReference>
<feature type="transmembrane region" description="Helical" evidence="1">
    <location>
        <begin position="189"/>
        <end position="209"/>
    </location>
</feature>
<sequence length="481" mass="52856">MNLLALVAATAYSTLSMLRYSTFRSAGYDLGIFDQVVRQYSAFMGPYSEIKGLIYNIMGDHFHPIIALLAPLYWLWNDPRMLGIALAVLMASSIYPVYLFCRARLASWAALAVSGGYVFWWPIQGLVNFDFHEIAFGVPLIAWIILAVDRNRYVVVAILSVMLLGVREDMGFMVVAVAMVLALRRRWKLSLALFVTGVGGYLFTTGRLIPHFNRSSSFGYWQYAALGPTMGAALSFIAAHPFKSAAIMFDNNTKQFLWASLFLPLGLLPFLSPYVLLAAPIIASRLLSDRPGTWSTAFQYNAILAPILVLAAVDVVAKVVRRHPRLHGVKVWGPAVFAASTALGIAFLPGLFPVHDVLTGKAGVYTAHMAAQQRVVNMVPSGVCVEADDRLVPHLTNRTNVGMLGRQVDYASWAVIDFTQTDTGGGGDGNFTPFDALQFKESYGFRVVHEDDGIMLLYRPYLPGTAAPTLCSSPYQSGRDE</sequence>
<feature type="transmembrane region" description="Helical" evidence="1">
    <location>
        <begin position="105"/>
        <end position="123"/>
    </location>
</feature>
<feature type="transmembrane region" description="Helical" evidence="1">
    <location>
        <begin position="221"/>
        <end position="240"/>
    </location>
</feature>
<evidence type="ECO:0000256" key="1">
    <source>
        <dbReference type="SAM" id="Phobius"/>
    </source>
</evidence>
<feature type="transmembrane region" description="Helical" evidence="1">
    <location>
        <begin position="53"/>
        <end position="74"/>
    </location>
</feature>
<reference evidence="2 3" key="1">
    <citation type="submission" date="2020-02" db="EMBL/GenBank/DDBJ databases">
        <title>Genome sequence of the type strain DSM 27180 of Arthrobacter silviterrae.</title>
        <authorList>
            <person name="Gao J."/>
            <person name="Sun J."/>
        </authorList>
    </citation>
    <scope>NUCLEOTIDE SEQUENCE [LARGE SCALE GENOMIC DNA]</scope>
    <source>
        <strain evidence="2 3">DSM 27180</strain>
    </source>
</reference>
<protein>
    <submittedName>
        <fullName evidence="2">DUF2079 domain-containing protein</fullName>
    </submittedName>
</protein>
<keyword evidence="1" id="KW-0812">Transmembrane</keyword>
<keyword evidence="1" id="KW-1133">Transmembrane helix</keyword>
<organism evidence="2 3">
    <name type="scientific">Arthrobacter silviterrae</name>
    <dbReference type="NCBI Taxonomy" id="2026658"/>
    <lineage>
        <taxon>Bacteria</taxon>
        <taxon>Bacillati</taxon>
        <taxon>Actinomycetota</taxon>
        <taxon>Actinomycetes</taxon>
        <taxon>Micrococcales</taxon>
        <taxon>Micrococcaceae</taxon>
        <taxon>Arthrobacter</taxon>
    </lineage>
</organism>
<keyword evidence="1" id="KW-0472">Membrane</keyword>
<feature type="transmembrane region" description="Helical" evidence="1">
    <location>
        <begin position="261"/>
        <end position="283"/>
    </location>
</feature>